<evidence type="ECO:0000256" key="1">
    <source>
        <dbReference type="SAM" id="Phobius"/>
    </source>
</evidence>
<proteinExistence type="predicted"/>
<evidence type="ECO:0000313" key="2">
    <source>
        <dbReference type="EMBL" id="QHA00748.1"/>
    </source>
</evidence>
<feature type="transmembrane region" description="Helical" evidence="1">
    <location>
        <begin position="89"/>
        <end position="114"/>
    </location>
</feature>
<feature type="transmembrane region" description="Helical" evidence="1">
    <location>
        <begin position="48"/>
        <end position="69"/>
    </location>
</feature>
<feature type="transmembrane region" description="Helical" evidence="1">
    <location>
        <begin position="12"/>
        <end position="42"/>
    </location>
</feature>
<keyword evidence="1" id="KW-0812">Transmembrane</keyword>
<evidence type="ECO:0000313" key="3">
    <source>
        <dbReference type="Proteomes" id="UP000430508"/>
    </source>
</evidence>
<feature type="transmembrane region" description="Helical" evidence="1">
    <location>
        <begin position="120"/>
        <end position="141"/>
    </location>
</feature>
<keyword evidence="1" id="KW-0472">Membrane</keyword>
<reference evidence="2 3" key="1">
    <citation type="submission" date="2019-12" db="EMBL/GenBank/DDBJ databases">
        <title>Sequence classification of anaerobic respiratory reductive dehalogenases: First we see many, then we see few.</title>
        <authorList>
            <person name="Molenda O."/>
            <person name="Puentes Jacome L.A."/>
            <person name="Cao X."/>
            <person name="Nesbo C.L."/>
            <person name="Tang S."/>
            <person name="Morson N."/>
            <person name="Patron J."/>
            <person name="Lomheim L."/>
            <person name="Wishart D.S."/>
            <person name="Edwards E.A."/>
        </authorList>
    </citation>
    <scope>NUCLEOTIDE SEQUENCE [LARGE SCALE GENOMIC DNA]</scope>
    <source>
        <strain evidence="2 3">12DCA</strain>
    </source>
</reference>
<accession>A0A857DJG4</accession>
<organism evidence="2 3">
    <name type="scientific">Dehalobacter restrictus</name>
    <dbReference type="NCBI Taxonomy" id="55583"/>
    <lineage>
        <taxon>Bacteria</taxon>
        <taxon>Bacillati</taxon>
        <taxon>Bacillota</taxon>
        <taxon>Clostridia</taxon>
        <taxon>Eubacteriales</taxon>
        <taxon>Desulfitobacteriaceae</taxon>
        <taxon>Dehalobacter</taxon>
    </lineage>
</organism>
<keyword evidence="1" id="KW-1133">Transmembrane helix</keyword>
<dbReference type="Proteomes" id="UP000430508">
    <property type="component" value="Chromosome"/>
</dbReference>
<sequence length="146" mass="16130">MLFWNLLGLESILICAAGITLLGNYSGLVIAGLIVSAVNFVVNEPGSILFWEIIILAYICFGLITAYLLNRKTHNFRVLKVAGGSVTSLFLFGMLLPFIPAILIWTAIIGIPLVFNYRSISRAIVLQAIFKFIFCTGWLIIGNILY</sequence>
<dbReference type="RefSeq" id="WP_019225950.1">
    <property type="nucleotide sequence ID" value="NZ_CP046996.1"/>
</dbReference>
<gene>
    <name evidence="2" type="ORF">GQ588_08935</name>
</gene>
<dbReference type="EMBL" id="CP046996">
    <property type="protein sequence ID" value="QHA00748.1"/>
    <property type="molecule type" value="Genomic_DNA"/>
</dbReference>
<name>A0A857DJG4_9FIRM</name>
<protein>
    <submittedName>
        <fullName evidence="2">Uncharacterized protein</fullName>
    </submittedName>
</protein>
<dbReference type="AlphaFoldDB" id="A0A857DJG4"/>